<dbReference type="EMBL" id="CP108188">
    <property type="protein sequence ID" value="WTR70641.1"/>
    <property type="molecule type" value="Genomic_DNA"/>
</dbReference>
<feature type="compositionally biased region" description="Pro residues" evidence="1">
    <location>
        <begin position="176"/>
        <end position="185"/>
    </location>
</feature>
<dbReference type="CDD" id="cd00093">
    <property type="entry name" value="HTH_XRE"/>
    <property type="match status" value="1"/>
</dbReference>
<keyword evidence="2" id="KW-0812">Transmembrane</keyword>
<keyword evidence="2" id="KW-0472">Membrane</keyword>
<dbReference type="Proteomes" id="UP001622594">
    <property type="component" value="Chromosome"/>
</dbReference>
<gene>
    <name evidence="3" type="ORF">OG814_15825</name>
</gene>
<feature type="compositionally biased region" description="Low complexity" evidence="1">
    <location>
        <begin position="166"/>
        <end position="175"/>
    </location>
</feature>
<accession>A0ABZ1LB79</accession>
<dbReference type="InterPro" id="IPR021224">
    <property type="entry name" value="DUF2690"/>
</dbReference>
<dbReference type="RefSeq" id="WP_406334732.1">
    <property type="nucleotide sequence ID" value="NZ_CP108188.1"/>
</dbReference>
<evidence type="ECO:0000256" key="1">
    <source>
        <dbReference type="SAM" id="MobiDB-lite"/>
    </source>
</evidence>
<feature type="region of interest" description="Disordered" evidence="1">
    <location>
        <begin position="89"/>
        <end position="201"/>
    </location>
</feature>
<feature type="compositionally biased region" description="Low complexity" evidence="1">
    <location>
        <begin position="186"/>
        <end position="196"/>
    </location>
</feature>
<reference evidence="3 4" key="1">
    <citation type="submission" date="2022-10" db="EMBL/GenBank/DDBJ databases">
        <title>The complete genomes of actinobacterial strains from the NBC collection.</title>
        <authorList>
            <person name="Joergensen T.S."/>
            <person name="Alvarez Arevalo M."/>
            <person name="Sterndorff E.B."/>
            <person name="Faurdal D."/>
            <person name="Vuksanovic O."/>
            <person name="Mourched A.-S."/>
            <person name="Charusanti P."/>
            <person name="Shaw S."/>
            <person name="Blin K."/>
            <person name="Weber T."/>
        </authorList>
    </citation>
    <scope>NUCLEOTIDE SEQUENCE [LARGE SCALE GENOMIC DNA]</scope>
    <source>
        <strain evidence="3 4">NBC_00123</strain>
    </source>
</reference>
<dbReference type="InterPro" id="IPR001387">
    <property type="entry name" value="Cro/C1-type_HTH"/>
</dbReference>
<dbReference type="Pfam" id="PF13560">
    <property type="entry name" value="HTH_31"/>
    <property type="match status" value="1"/>
</dbReference>
<organism evidence="3 4">
    <name type="scientific">Streptomyces zaomyceticus</name>
    <dbReference type="NCBI Taxonomy" id="68286"/>
    <lineage>
        <taxon>Bacteria</taxon>
        <taxon>Bacillati</taxon>
        <taxon>Actinomycetota</taxon>
        <taxon>Actinomycetes</taxon>
        <taxon>Kitasatosporales</taxon>
        <taxon>Streptomycetaceae</taxon>
        <taxon>Streptomyces</taxon>
    </lineage>
</organism>
<dbReference type="Pfam" id="PF10901">
    <property type="entry name" value="DUF2690"/>
    <property type="match status" value="1"/>
</dbReference>
<feature type="compositionally biased region" description="Basic and acidic residues" evidence="1">
    <location>
        <begin position="146"/>
        <end position="165"/>
    </location>
</feature>
<protein>
    <submittedName>
        <fullName evidence="3">DUF2690 domain-containing protein</fullName>
    </submittedName>
</protein>
<feature type="compositionally biased region" description="Low complexity" evidence="1">
    <location>
        <begin position="108"/>
        <end position="121"/>
    </location>
</feature>
<keyword evidence="2" id="KW-1133">Transmembrane helix</keyword>
<feature type="region of interest" description="Disordered" evidence="1">
    <location>
        <begin position="231"/>
        <end position="251"/>
    </location>
</feature>
<evidence type="ECO:0000313" key="3">
    <source>
        <dbReference type="EMBL" id="WTR70641.1"/>
    </source>
</evidence>
<proteinExistence type="predicted"/>
<keyword evidence="4" id="KW-1185">Reference proteome</keyword>
<sequence length="373" mass="37852">MPGWKSLPDELDPDVRAFTERLRRLIDRSGLGVTAVAERTGHERSAWDAYLNARLPAPRAAVVALAEVTGTDPAGLATDWERAGRARAATLARPEDGDGDEGPGAAGDGRAPGATDGRAPGVIDGGRDPRGSGDGRAPGASDDDPDPRGPGDDRTMEIRRLDRARPAGTPVADAAVPPPRPPAPDAPRTAEAPTRTPDSRRRGVLLRAAGIVGALLVVTAALLLVDLGGSDGEDDPVAVPPATTAPPATKRAALPSGVNCSGPDCTGQDPEAMGCGGPLATTVAVARVGSARVEVRYSETCAAAWARITGAAPRDTVTVEAGETVRRATVAPGTDTATVETDAYTPMVAVDSAAAAKACGLLADGNEGCTEDR</sequence>
<name>A0ABZ1LB79_9ACTN</name>
<evidence type="ECO:0000256" key="2">
    <source>
        <dbReference type="SAM" id="Phobius"/>
    </source>
</evidence>
<feature type="transmembrane region" description="Helical" evidence="2">
    <location>
        <begin position="204"/>
        <end position="225"/>
    </location>
</feature>
<evidence type="ECO:0000313" key="4">
    <source>
        <dbReference type="Proteomes" id="UP001622594"/>
    </source>
</evidence>
<feature type="compositionally biased region" description="Low complexity" evidence="1">
    <location>
        <begin position="240"/>
        <end position="251"/>
    </location>
</feature>